<dbReference type="OrthoDB" id="10508071at2759"/>
<protein>
    <submittedName>
        <fullName evidence="2">Uncharacterized protein</fullName>
    </submittedName>
</protein>
<dbReference type="Proteomes" id="UP000018144">
    <property type="component" value="Unassembled WGS sequence"/>
</dbReference>
<keyword evidence="3" id="KW-1185">Reference proteome</keyword>
<evidence type="ECO:0000313" key="2">
    <source>
        <dbReference type="EMBL" id="CCX11116.1"/>
    </source>
</evidence>
<accession>U4L3G5</accession>
<sequence length="92" mass="9986">MSMQQRGASRDEMHSHVSGRHPTRSTRDTCLAPADSLLWRLGLAFGIIGAGSGIHREAIGDSSVVRAFLMDCCSSCEELPVTARPFATRFAH</sequence>
<feature type="region of interest" description="Disordered" evidence="1">
    <location>
        <begin position="1"/>
        <end position="28"/>
    </location>
</feature>
<reference evidence="2 3" key="1">
    <citation type="journal article" date="2013" name="PLoS Genet.">
        <title>The genome and development-dependent transcriptomes of Pyronema confluens: a window into fungal evolution.</title>
        <authorList>
            <person name="Traeger S."/>
            <person name="Altegoer F."/>
            <person name="Freitag M."/>
            <person name="Gabaldon T."/>
            <person name="Kempken F."/>
            <person name="Kumar A."/>
            <person name="Marcet-Houben M."/>
            <person name="Poggeler S."/>
            <person name="Stajich J.E."/>
            <person name="Nowrousian M."/>
        </authorList>
    </citation>
    <scope>NUCLEOTIDE SEQUENCE [LARGE SCALE GENOMIC DNA]</scope>
    <source>
        <strain evidence="3">CBS 100304</strain>
        <tissue evidence="2">Vegetative mycelium</tissue>
    </source>
</reference>
<evidence type="ECO:0000313" key="3">
    <source>
        <dbReference type="Proteomes" id="UP000018144"/>
    </source>
</evidence>
<dbReference type="AlphaFoldDB" id="U4L3G5"/>
<name>U4L3G5_PYROM</name>
<gene>
    <name evidence="2" type="ORF">PCON_10710</name>
</gene>
<evidence type="ECO:0000256" key="1">
    <source>
        <dbReference type="SAM" id="MobiDB-lite"/>
    </source>
</evidence>
<dbReference type="EMBL" id="HF935594">
    <property type="protein sequence ID" value="CCX11116.1"/>
    <property type="molecule type" value="Genomic_DNA"/>
</dbReference>
<organism evidence="2 3">
    <name type="scientific">Pyronema omphalodes (strain CBS 100304)</name>
    <name type="common">Pyronema confluens</name>
    <dbReference type="NCBI Taxonomy" id="1076935"/>
    <lineage>
        <taxon>Eukaryota</taxon>
        <taxon>Fungi</taxon>
        <taxon>Dikarya</taxon>
        <taxon>Ascomycota</taxon>
        <taxon>Pezizomycotina</taxon>
        <taxon>Pezizomycetes</taxon>
        <taxon>Pezizales</taxon>
        <taxon>Pyronemataceae</taxon>
        <taxon>Pyronema</taxon>
    </lineage>
</organism>
<proteinExistence type="predicted"/>